<proteinExistence type="predicted"/>
<dbReference type="STRING" id="931890.I6NE31"/>
<feature type="transmembrane region" description="Helical" evidence="6">
    <location>
        <begin position="176"/>
        <end position="193"/>
    </location>
</feature>
<evidence type="ECO:0000256" key="5">
    <source>
        <dbReference type="ARBA" id="ARBA00023140"/>
    </source>
</evidence>
<dbReference type="RefSeq" id="XP_003647140.1">
    <property type="nucleotide sequence ID" value="XM_003647092.1"/>
</dbReference>
<keyword evidence="4 6" id="KW-0472">Membrane</keyword>
<name>I6NE31_ERECY</name>
<protein>
    <recommendedName>
        <fullName evidence="7">TECPR1-like DysF domain-containing protein</fullName>
    </recommendedName>
</protein>
<evidence type="ECO:0000259" key="7">
    <source>
        <dbReference type="Pfam" id="PF06398"/>
    </source>
</evidence>
<accession>I6NE31</accession>
<evidence type="ECO:0000256" key="3">
    <source>
        <dbReference type="ARBA" id="ARBA00022989"/>
    </source>
</evidence>
<keyword evidence="5" id="KW-0576">Peroxisome</keyword>
<dbReference type="HOGENOM" id="CLU_023118_1_0_1"/>
<dbReference type="KEGG" id="erc:Ecym_5585"/>
<evidence type="ECO:0000256" key="2">
    <source>
        <dbReference type="ARBA" id="ARBA00022692"/>
    </source>
</evidence>
<sequence>MEVVDTVANFFWEDRDRKVSIREGDNKSTSTKYNNREGSKSSFTLAMDSLWGLNSKDRIATGSKSETNQNSSSSGVQGLLIDKLVEKVINMAIPSSSDIEGGTIETRMQAGKSRPGLSVPIMSRNFIQLNSRLSWPFRLVNELIRIANWESPAYTLCIAFLFSFVVLKPVPMLSSVPVFYILFVVMVPFYMSIHTPETWEELGPSNPIPALGPPLKKAEIPKPVPELSKEFILNLTDLQNHMVLYVFLYDFFVGIFSRFAFFTNESISAATFVGLFILAVFNILFMGTLSEWIPFRFLILVSGWCIITLSHPSLRHRFLDYFYSEETRLRLLTLTDQFERIVDKHWDYYEPNERRQAAIFEVQMFNERAKAWELAGYSQDDYTLLSKLRIAEMSIDSATLSLDDVKAPQDWEWIEKYDWVLDLAPKKWVVQGFVQYVDIDLETKWVYDINFDGSRGQYRRRRWIRICTRKRHTDNSKQGDVSDEEDEDGLEFVDFNGYTGVSQNSLHGSTRSNATNDASDLILTEKRNLQVSPSRSNASPLNSIGITGAPSFNSAQSPEEGSKAVKSLTGFFNIHS</sequence>
<evidence type="ECO:0000256" key="1">
    <source>
        <dbReference type="ARBA" id="ARBA00004585"/>
    </source>
</evidence>
<feature type="transmembrane region" description="Helical" evidence="6">
    <location>
        <begin position="267"/>
        <end position="285"/>
    </location>
</feature>
<dbReference type="OrthoDB" id="74314at2759"/>
<dbReference type="PANTHER" id="PTHR28304">
    <property type="entry name" value="PEROXISOMAL MEMBRANE PROTEIN PEX29"/>
    <property type="match status" value="1"/>
</dbReference>
<organism evidence="8 9">
    <name type="scientific">Eremothecium cymbalariae (strain CBS 270.75 / DBVPG 7215 / KCTC 17166 / NRRL Y-17582)</name>
    <name type="common">Yeast</name>
    <dbReference type="NCBI Taxonomy" id="931890"/>
    <lineage>
        <taxon>Eukaryota</taxon>
        <taxon>Fungi</taxon>
        <taxon>Dikarya</taxon>
        <taxon>Ascomycota</taxon>
        <taxon>Saccharomycotina</taxon>
        <taxon>Saccharomycetes</taxon>
        <taxon>Saccharomycetales</taxon>
        <taxon>Saccharomycetaceae</taxon>
        <taxon>Eremothecium</taxon>
    </lineage>
</organism>
<evidence type="ECO:0000256" key="6">
    <source>
        <dbReference type="SAM" id="Phobius"/>
    </source>
</evidence>
<dbReference type="GO" id="GO:0005778">
    <property type="term" value="C:peroxisomal membrane"/>
    <property type="evidence" value="ECO:0007669"/>
    <property type="project" value="UniProtKB-SubCell"/>
</dbReference>
<feature type="transmembrane region" description="Helical" evidence="6">
    <location>
        <begin position="242"/>
        <end position="261"/>
    </location>
</feature>
<reference evidence="8 9" key="1">
    <citation type="journal article" date="2011" name="G3 (Bethesda)">
        <title>Genome evolution in the Eremothecium clade of the Saccharomyces complex revealed by comparative genomics.</title>
        <authorList>
            <person name="Wendland J."/>
            <person name="Walther A."/>
        </authorList>
    </citation>
    <scope>NUCLEOTIDE SEQUENCE [LARGE SCALE GENOMIC DNA]</scope>
    <source>
        <strain evidence="9">CBS 270.75 / DBVPG 7215 / KCTC 17166 / NRRL Y-17582</strain>
    </source>
</reference>
<keyword evidence="9" id="KW-1185">Reference proteome</keyword>
<dbReference type="eggNOG" id="ENOG502QQTF">
    <property type="taxonomic scope" value="Eukaryota"/>
</dbReference>
<dbReference type="Proteomes" id="UP000006790">
    <property type="component" value="Chromosome 5"/>
</dbReference>
<comment type="subcellular location">
    <subcellularLocation>
        <location evidence="1">Peroxisome membrane</location>
        <topology evidence="1">Multi-pass membrane protein</topology>
    </subcellularLocation>
</comment>
<keyword evidence="2 6" id="KW-0812">Transmembrane</keyword>
<dbReference type="EMBL" id="CP002501">
    <property type="protein sequence ID" value="AET40323.1"/>
    <property type="molecule type" value="Genomic_DNA"/>
</dbReference>
<dbReference type="Pfam" id="PF06398">
    <property type="entry name" value="Pex24p"/>
    <property type="match status" value="1"/>
</dbReference>
<dbReference type="GO" id="GO:0005783">
    <property type="term" value="C:endoplasmic reticulum"/>
    <property type="evidence" value="ECO:0007669"/>
    <property type="project" value="EnsemblFungi"/>
</dbReference>
<gene>
    <name evidence="8" type="ordered locus">Ecym_5585</name>
</gene>
<dbReference type="GeneID" id="11470883"/>
<dbReference type="InterPro" id="IPR010482">
    <property type="entry name" value="TECPR1-like_DysF"/>
</dbReference>
<evidence type="ECO:0000256" key="4">
    <source>
        <dbReference type="ARBA" id="ARBA00023136"/>
    </source>
</evidence>
<keyword evidence="3 6" id="KW-1133">Transmembrane helix</keyword>
<feature type="domain" description="TECPR1-like DysF" evidence="7">
    <location>
        <begin position="115"/>
        <end position="465"/>
    </location>
</feature>
<dbReference type="InterPro" id="IPR052816">
    <property type="entry name" value="Peroxisomal_Membrane_PEX28-32"/>
</dbReference>
<dbReference type="GO" id="GO:0032581">
    <property type="term" value="P:ER-dependent peroxisome organization"/>
    <property type="evidence" value="ECO:0007669"/>
    <property type="project" value="EnsemblFungi"/>
</dbReference>
<dbReference type="PANTHER" id="PTHR28304:SF2">
    <property type="entry name" value="PEROXISOMAL MEMBRANE PROTEIN PEX29"/>
    <property type="match status" value="1"/>
</dbReference>
<evidence type="ECO:0000313" key="9">
    <source>
        <dbReference type="Proteomes" id="UP000006790"/>
    </source>
</evidence>
<dbReference type="OMA" id="QNCMDDF"/>
<feature type="transmembrane region" description="Helical" evidence="6">
    <location>
        <begin position="297"/>
        <end position="314"/>
    </location>
</feature>
<evidence type="ECO:0000313" key="8">
    <source>
        <dbReference type="EMBL" id="AET40323.1"/>
    </source>
</evidence>
<dbReference type="AlphaFoldDB" id="I6NE31"/>
<dbReference type="InParanoid" id="I6NE31"/>
<dbReference type="FunCoup" id="I6NE31">
    <property type="interactions" value="77"/>
</dbReference>